<keyword evidence="3" id="KW-0274">FAD</keyword>
<gene>
    <name evidence="6" type="ORF">P171DRAFT_516937</name>
</gene>
<evidence type="ECO:0000256" key="5">
    <source>
        <dbReference type="SAM" id="MobiDB-lite"/>
    </source>
</evidence>
<accession>A0A9P4PUI2</accession>
<dbReference type="PANTHER" id="PTHR42877:SF6">
    <property type="entry name" value="MONOOXYGENASE, PUTATIVE (AFU_ORTHOLOGUE AFUA_3G15050)-RELATED"/>
    <property type="match status" value="1"/>
</dbReference>
<feature type="region of interest" description="Disordered" evidence="5">
    <location>
        <begin position="1"/>
        <end position="22"/>
    </location>
</feature>
<keyword evidence="4" id="KW-0560">Oxidoreductase</keyword>
<dbReference type="Proteomes" id="UP000799764">
    <property type="component" value="Unassembled WGS sequence"/>
</dbReference>
<dbReference type="GO" id="GO:0050660">
    <property type="term" value="F:flavin adenine dinucleotide binding"/>
    <property type="evidence" value="ECO:0007669"/>
    <property type="project" value="InterPro"/>
</dbReference>
<dbReference type="EMBL" id="MU001494">
    <property type="protein sequence ID" value="KAF2449174.1"/>
    <property type="molecule type" value="Genomic_DNA"/>
</dbReference>
<evidence type="ECO:0000313" key="7">
    <source>
        <dbReference type="Proteomes" id="UP000799764"/>
    </source>
</evidence>
<dbReference type="InterPro" id="IPR036188">
    <property type="entry name" value="FAD/NAD-bd_sf"/>
</dbReference>
<keyword evidence="2" id="KW-0285">Flavoprotein</keyword>
<dbReference type="InterPro" id="IPR051209">
    <property type="entry name" value="FAD-bind_Monooxygenase_sf"/>
</dbReference>
<dbReference type="GO" id="GO:0004499">
    <property type="term" value="F:N,N-dimethylaniline monooxygenase activity"/>
    <property type="evidence" value="ECO:0007669"/>
    <property type="project" value="InterPro"/>
</dbReference>
<evidence type="ECO:0000256" key="4">
    <source>
        <dbReference type="ARBA" id="ARBA00023002"/>
    </source>
</evidence>
<dbReference type="Pfam" id="PF00743">
    <property type="entry name" value="FMO-like"/>
    <property type="match status" value="1"/>
</dbReference>
<evidence type="ECO:0000313" key="6">
    <source>
        <dbReference type="EMBL" id="KAF2449174.1"/>
    </source>
</evidence>
<comment type="caution">
    <text evidence="6">The sequence shown here is derived from an EMBL/GenBank/DDBJ whole genome shotgun (WGS) entry which is preliminary data.</text>
</comment>
<protein>
    <submittedName>
        <fullName evidence="6">Flavin-binding monooxygenase</fullName>
    </submittedName>
</protein>
<evidence type="ECO:0000256" key="1">
    <source>
        <dbReference type="ARBA" id="ARBA00010139"/>
    </source>
</evidence>
<dbReference type="GO" id="GO:0050661">
    <property type="term" value="F:NADP binding"/>
    <property type="evidence" value="ECO:0007669"/>
    <property type="project" value="InterPro"/>
</dbReference>
<dbReference type="PANTHER" id="PTHR42877">
    <property type="entry name" value="L-ORNITHINE N(5)-MONOOXYGENASE-RELATED"/>
    <property type="match status" value="1"/>
</dbReference>
<comment type="similarity">
    <text evidence="1">Belongs to the FAD-binding monooxygenase family.</text>
</comment>
<dbReference type="Gene3D" id="3.50.50.60">
    <property type="entry name" value="FAD/NAD(P)-binding domain"/>
    <property type="match status" value="3"/>
</dbReference>
<reference evidence="6" key="1">
    <citation type="journal article" date="2020" name="Stud. Mycol.">
        <title>101 Dothideomycetes genomes: a test case for predicting lifestyles and emergence of pathogens.</title>
        <authorList>
            <person name="Haridas S."/>
            <person name="Albert R."/>
            <person name="Binder M."/>
            <person name="Bloem J."/>
            <person name="Labutti K."/>
            <person name="Salamov A."/>
            <person name="Andreopoulos B."/>
            <person name="Baker S."/>
            <person name="Barry K."/>
            <person name="Bills G."/>
            <person name="Bluhm B."/>
            <person name="Cannon C."/>
            <person name="Castanera R."/>
            <person name="Culley D."/>
            <person name="Daum C."/>
            <person name="Ezra D."/>
            <person name="Gonzalez J."/>
            <person name="Henrissat B."/>
            <person name="Kuo A."/>
            <person name="Liang C."/>
            <person name="Lipzen A."/>
            <person name="Lutzoni F."/>
            <person name="Magnuson J."/>
            <person name="Mondo S."/>
            <person name="Nolan M."/>
            <person name="Ohm R."/>
            <person name="Pangilinan J."/>
            <person name="Park H.-J."/>
            <person name="Ramirez L."/>
            <person name="Alfaro M."/>
            <person name="Sun H."/>
            <person name="Tritt A."/>
            <person name="Yoshinaga Y."/>
            <person name="Zwiers L.-H."/>
            <person name="Turgeon B."/>
            <person name="Goodwin S."/>
            <person name="Spatafora J."/>
            <person name="Crous P."/>
            <person name="Grigoriev I."/>
        </authorList>
    </citation>
    <scope>NUCLEOTIDE SEQUENCE</scope>
    <source>
        <strain evidence="6">CBS 690.94</strain>
    </source>
</reference>
<evidence type="ECO:0000256" key="3">
    <source>
        <dbReference type="ARBA" id="ARBA00022827"/>
    </source>
</evidence>
<dbReference type="AlphaFoldDB" id="A0A9P4PUI2"/>
<dbReference type="InterPro" id="IPR020946">
    <property type="entry name" value="Flavin_mOase-like"/>
</dbReference>
<keyword evidence="7" id="KW-1185">Reference proteome</keyword>
<dbReference type="OrthoDB" id="74360at2759"/>
<evidence type="ECO:0000256" key="2">
    <source>
        <dbReference type="ARBA" id="ARBA00022630"/>
    </source>
</evidence>
<dbReference type="PRINTS" id="PR00370">
    <property type="entry name" value="FMOXYGENASE"/>
</dbReference>
<dbReference type="SUPFAM" id="SSF51905">
    <property type="entry name" value="FAD/NAD(P)-binding domain"/>
    <property type="match status" value="2"/>
</dbReference>
<dbReference type="InterPro" id="IPR000960">
    <property type="entry name" value="Flavin_mOase"/>
</dbReference>
<keyword evidence="6" id="KW-0503">Monooxygenase</keyword>
<organism evidence="6 7">
    <name type="scientific">Karstenula rhodostoma CBS 690.94</name>
    <dbReference type="NCBI Taxonomy" id="1392251"/>
    <lineage>
        <taxon>Eukaryota</taxon>
        <taxon>Fungi</taxon>
        <taxon>Dikarya</taxon>
        <taxon>Ascomycota</taxon>
        <taxon>Pezizomycotina</taxon>
        <taxon>Dothideomycetes</taxon>
        <taxon>Pleosporomycetidae</taxon>
        <taxon>Pleosporales</taxon>
        <taxon>Massarineae</taxon>
        <taxon>Didymosphaeriaceae</taxon>
        <taxon>Karstenula</taxon>
    </lineage>
</organism>
<name>A0A9P4PUI2_9PLEO</name>
<proteinExistence type="inferred from homology"/>
<sequence length="625" mass="69193">MASKSRLEAITGHLAPRQSAPTIVVEEEVPAKEPSPEFPQNLRTVFPPLELEEHPVDEGRQLRVAVVGAGISGIVAGIFLPAKVPNIDLVIYERNDDIGGTWHTNIYPGVRCDVPAHAYQATFEASDQWSTAYAEGSEIKAYWKGIVEKHDLVSKYIQLNSRVDKAEWSEKKGKWLVTVTSNGKTFEDAVDFLVTATGHFADPKLPEYPGRDEYEGHLRHSSNWDANFDPTGKRIAVIGNGASGLQIVPQLQKVAARVDHYARNKTWVAAPIGGENLAEFVSGHIEKARNSPEEYLKFRKQLEVQLFSRFGGIFKDGEKSKDAKAAITKLMKERLGDRTDLLDSILPDFAPNCRRLTPGPGYLEALTADNVDYVTAPIEKFTRTGIQTVDGKHREVDAVICSTGHDVSFSTAFPVHANGVELQAAWRPGGNPGFPDSYLGLAAPNVPNFMTVLGPNATGPAGTLCHAVESQVTYIARVLRKVSFQGIKSLAPTVGATRDFRAYCESFFPRTVMSQYCSSWYNGGIKGGRIHGLWPGSAAHVAFVRREPRWEDFEYTYVNPQGNRFGWLGNGWTTRDLKASDGVVDESLDLTPWLQKGALTGEVDIRKYHEGWWEVGKTKIYFKIF</sequence>